<keyword evidence="12" id="KW-1185">Reference proteome</keyword>
<dbReference type="InterPro" id="IPR025944">
    <property type="entry name" value="Sigma_54_int_dom_CS"/>
</dbReference>
<evidence type="ECO:0000256" key="1">
    <source>
        <dbReference type="ARBA" id="ARBA00022553"/>
    </source>
</evidence>
<dbReference type="InterPro" id="IPR002197">
    <property type="entry name" value="HTH_Fis"/>
</dbReference>
<dbReference type="Pfam" id="PF00158">
    <property type="entry name" value="Sigma54_activat"/>
    <property type="match status" value="1"/>
</dbReference>
<dbReference type="GO" id="GO:0005524">
    <property type="term" value="F:ATP binding"/>
    <property type="evidence" value="ECO:0007669"/>
    <property type="project" value="UniProtKB-KW"/>
</dbReference>
<dbReference type="PROSITE" id="PS00676">
    <property type="entry name" value="SIGMA54_INTERACT_2"/>
    <property type="match status" value="1"/>
</dbReference>
<organism evidence="11 12">
    <name type="scientific">Halorhodospira halochloris</name>
    <name type="common">Ectothiorhodospira halochloris</name>
    <dbReference type="NCBI Taxonomy" id="1052"/>
    <lineage>
        <taxon>Bacteria</taxon>
        <taxon>Pseudomonadati</taxon>
        <taxon>Pseudomonadota</taxon>
        <taxon>Gammaproteobacteria</taxon>
        <taxon>Chromatiales</taxon>
        <taxon>Ectothiorhodospiraceae</taxon>
        <taxon>Halorhodospira</taxon>
    </lineage>
</organism>
<dbReference type="EMBL" id="AP017372">
    <property type="protein sequence ID" value="BAU56404.1"/>
    <property type="molecule type" value="Genomic_DNA"/>
</dbReference>
<dbReference type="SUPFAM" id="SSF52540">
    <property type="entry name" value="P-loop containing nucleoside triphosphate hydrolases"/>
    <property type="match status" value="1"/>
</dbReference>
<accession>A0A0X8X6D4</accession>
<dbReference type="InterPro" id="IPR025943">
    <property type="entry name" value="Sigma_54_int_dom_ATP-bd_2"/>
</dbReference>
<dbReference type="OrthoDB" id="9804019at2"/>
<feature type="modified residue" description="4-aspartylphosphate" evidence="8">
    <location>
        <position position="55"/>
    </location>
</feature>
<keyword evidence="11" id="KW-0808">Transferase</keyword>
<dbReference type="GO" id="GO:0016301">
    <property type="term" value="F:kinase activity"/>
    <property type="evidence" value="ECO:0007669"/>
    <property type="project" value="UniProtKB-KW"/>
</dbReference>
<feature type="domain" description="Sigma-54 factor interaction" evidence="9">
    <location>
        <begin position="138"/>
        <end position="367"/>
    </location>
</feature>
<reference evidence="11" key="1">
    <citation type="submission" date="2016-02" db="EMBL/GenBank/DDBJ databases">
        <title>Halorhodospira halochloris DSM-1059 complete genome, version 2.</title>
        <authorList>
            <person name="Tsukatani Y."/>
        </authorList>
    </citation>
    <scope>NUCLEOTIDE SEQUENCE</scope>
    <source>
        <strain evidence="11">DSM 1059</strain>
    </source>
</reference>
<keyword evidence="2" id="KW-0547">Nucleotide-binding</keyword>
<dbReference type="Gene3D" id="3.40.50.300">
    <property type="entry name" value="P-loop containing nucleotide triphosphate hydrolases"/>
    <property type="match status" value="1"/>
</dbReference>
<protein>
    <submittedName>
        <fullName evidence="11">Sensory histidine kinase YfhA</fullName>
    </submittedName>
</protein>
<dbReference type="AlphaFoldDB" id="A0A0X8X6D4"/>
<evidence type="ECO:0000259" key="10">
    <source>
        <dbReference type="PROSITE" id="PS50110"/>
    </source>
</evidence>
<dbReference type="PROSITE" id="PS00688">
    <property type="entry name" value="SIGMA54_INTERACT_3"/>
    <property type="match status" value="1"/>
</dbReference>
<dbReference type="Proteomes" id="UP000218890">
    <property type="component" value="Chromosome"/>
</dbReference>
<keyword evidence="11" id="KW-0418">Kinase</keyword>
<evidence type="ECO:0000256" key="7">
    <source>
        <dbReference type="ARBA" id="ARBA00023163"/>
    </source>
</evidence>
<dbReference type="PANTHER" id="PTHR32071:SF116">
    <property type="entry name" value="TRANSCRIPTIONAL REGULATORY PROTEIN GLRR"/>
    <property type="match status" value="1"/>
</dbReference>
<dbReference type="Gene3D" id="1.10.8.60">
    <property type="match status" value="1"/>
</dbReference>
<evidence type="ECO:0000256" key="2">
    <source>
        <dbReference type="ARBA" id="ARBA00022741"/>
    </source>
</evidence>
<proteinExistence type="predicted"/>
<keyword evidence="4" id="KW-0902">Two-component regulatory system</keyword>
<evidence type="ECO:0000256" key="3">
    <source>
        <dbReference type="ARBA" id="ARBA00022840"/>
    </source>
</evidence>
<dbReference type="SMART" id="SM00382">
    <property type="entry name" value="AAA"/>
    <property type="match status" value="1"/>
</dbReference>
<dbReference type="Gene3D" id="3.40.50.2300">
    <property type="match status" value="1"/>
</dbReference>
<name>A0A0X8X6D4_HALHR</name>
<dbReference type="Pfam" id="PF00072">
    <property type="entry name" value="Response_reg"/>
    <property type="match status" value="1"/>
</dbReference>
<feature type="domain" description="Response regulatory" evidence="10">
    <location>
        <begin position="6"/>
        <end position="120"/>
    </location>
</feature>
<dbReference type="GO" id="GO:0043565">
    <property type="term" value="F:sequence-specific DNA binding"/>
    <property type="evidence" value="ECO:0007669"/>
    <property type="project" value="InterPro"/>
</dbReference>
<dbReference type="InterPro" id="IPR009057">
    <property type="entry name" value="Homeodomain-like_sf"/>
</dbReference>
<gene>
    <name evidence="11" type="ORF">HH1059_23350</name>
</gene>
<dbReference type="RefSeq" id="WP_096406208.1">
    <property type="nucleotide sequence ID" value="NZ_AP017372.2"/>
</dbReference>
<dbReference type="InterPro" id="IPR001789">
    <property type="entry name" value="Sig_transdc_resp-reg_receiver"/>
</dbReference>
<evidence type="ECO:0000313" key="12">
    <source>
        <dbReference type="Proteomes" id="UP000218890"/>
    </source>
</evidence>
<dbReference type="InterPro" id="IPR058031">
    <property type="entry name" value="AAA_lid_NorR"/>
</dbReference>
<keyword evidence="6" id="KW-0238">DNA-binding</keyword>
<dbReference type="PANTHER" id="PTHR32071">
    <property type="entry name" value="TRANSCRIPTIONAL REGULATORY PROTEIN"/>
    <property type="match status" value="1"/>
</dbReference>
<dbReference type="InterPro" id="IPR027417">
    <property type="entry name" value="P-loop_NTPase"/>
</dbReference>
<dbReference type="FunFam" id="3.40.50.300:FF:000006">
    <property type="entry name" value="DNA-binding transcriptional regulator NtrC"/>
    <property type="match status" value="1"/>
</dbReference>
<dbReference type="SUPFAM" id="SSF52172">
    <property type="entry name" value="CheY-like"/>
    <property type="match status" value="1"/>
</dbReference>
<dbReference type="Pfam" id="PF25601">
    <property type="entry name" value="AAA_lid_14"/>
    <property type="match status" value="1"/>
</dbReference>
<evidence type="ECO:0000256" key="8">
    <source>
        <dbReference type="PROSITE-ProRule" id="PRU00169"/>
    </source>
</evidence>
<dbReference type="FunFam" id="3.40.50.2300:FF:000018">
    <property type="entry name" value="DNA-binding transcriptional regulator NtrC"/>
    <property type="match status" value="1"/>
</dbReference>
<keyword evidence="3" id="KW-0067">ATP-binding</keyword>
<keyword evidence="1 8" id="KW-0597">Phosphoprotein</keyword>
<keyword evidence="7" id="KW-0804">Transcription</keyword>
<dbReference type="KEGG" id="hhk:HH1059_23350"/>
<dbReference type="PROSITE" id="PS50110">
    <property type="entry name" value="RESPONSE_REGULATORY"/>
    <property type="match status" value="1"/>
</dbReference>
<dbReference type="PROSITE" id="PS50045">
    <property type="entry name" value="SIGMA54_INTERACT_4"/>
    <property type="match status" value="1"/>
</dbReference>
<dbReference type="InterPro" id="IPR003593">
    <property type="entry name" value="AAA+_ATPase"/>
</dbReference>
<dbReference type="Gene3D" id="1.10.10.60">
    <property type="entry name" value="Homeodomain-like"/>
    <property type="match status" value="1"/>
</dbReference>
<evidence type="ECO:0000259" key="9">
    <source>
        <dbReference type="PROSITE" id="PS50045"/>
    </source>
</evidence>
<evidence type="ECO:0000256" key="6">
    <source>
        <dbReference type="ARBA" id="ARBA00023125"/>
    </source>
</evidence>
<dbReference type="SMART" id="SM00448">
    <property type="entry name" value="REC"/>
    <property type="match status" value="1"/>
</dbReference>
<dbReference type="Pfam" id="PF02954">
    <property type="entry name" value="HTH_8"/>
    <property type="match status" value="1"/>
</dbReference>
<dbReference type="CDD" id="cd00009">
    <property type="entry name" value="AAA"/>
    <property type="match status" value="1"/>
</dbReference>
<dbReference type="GO" id="GO:0000160">
    <property type="term" value="P:phosphorelay signal transduction system"/>
    <property type="evidence" value="ECO:0007669"/>
    <property type="project" value="UniProtKB-KW"/>
</dbReference>
<evidence type="ECO:0000256" key="4">
    <source>
        <dbReference type="ARBA" id="ARBA00023012"/>
    </source>
</evidence>
<sequence>MSEKTRVLVVDDDPSLCRLLEMRLQTAGYQPATCESGERALAELEQEPADVVVADLKMGGMDGLALFDAIRGRWPTLPVIILTAHGSIPDAVEATRRGVHGFLTKPFDAEELLDLLEKAVNVTGGSESARESAQRHGIHTRSPRMEAELERALLVANSEANVLIRGASGTGKEVIARAIHNASQRAQGPFVAVNCGAIPETLLESELFGHVKGAFTGAERDREGLFREADGGTLFLDEIGDMPLQLQVKLLRALQEQVVRPLGGRDGVSVNVRVLSATHRDLDKALAEGEFREDLYFRLAVVGLELPSLAQRREDIPLLAKQFLSEANERHGREVRDLSPEALEMLSQAEWPGNIRQLQNVIEQCVALSTSDVIPGDLVRQALRQDTQPAVPPLAQARESFEREYLIRLLKLTEGNVSRAAKLAGRNRTEFYRLLGRHELRAADFKPAKGGS</sequence>
<dbReference type="GO" id="GO:0006355">
    <property type="term" value="P:regulation of DNA-templated transcription"/>
    <property type="evidence" value="ECO:0007669"/>
    <property type="project" value="InterPro"/>
</dbReference>
<evidence type="ECO:0000256" key="5">
    <source>
        <dbReference type="ARBA" id="ARBA00023015"/>
    </source>
</evidence>
<evidence type="ECO:0000313" key="11">
    <source>
        <dbReference type="EMBL" id="BAU56404.1"/>
    </source>
</evidence>
<dbReference type="InterPro" id="IPR002078">
    <property type="entry name" value="Sigma_54_int"/>
</dbReference>
<dbReference type="SUPFAM" id="SSF46689">
    <property type="entry name" value="Homeodomain-like"/>
    <property type="match status" value="1"/>
</dbReference>
<dbReference type="InterPro" id="IPR011006">
    <property type="entry name" value="CheY-like_superfamily"/>
</dbReference>
<keyword evidence="5" id="KW-0805">Transcription regulation</keyword>